<dbReference type="OrthoDB" id="9769048at2"/>
<accession>A0A6P1ZGU8</accession>
<comment type="caution">
    <text evidence="2">The sequence shown here is derived from an EMBL/GenBank/DDBJ whole genome shotgun (WGS) entry which is preliminary data.</text>
</comment>
<gene>
    <name evidence="2" type="ORF">DQK91_16945</name>
</gene>
<dbReference type="Gene3D" id="1.20.1600.10">
    <property type="entry name" value="Outer membrane efflux proteins (OEP)"/>
    <property type="match status" value="1"/>
</dbReference>
<dbReference type="InterPro" id="IPR003423">
    <property type="entry name" value="OMP_efflux"/>
</dbReference>
<comment type="similarity">
    <text evidence="1">Belongs to the outer membrane factor (OMF) (TC 1.B.17) family.</text>
</comment>
<dbReference type="PANTHER" id="PTHR30203">
    <property type="entry name" value="OUTER MEMBRANE CATION EFFLUX PROTEIN"/>
    <property type="match status" value="1"/>
</dbReference>
<dbReference type="PANTHER" id="PTHR30203:SF24">
    <property type="entry name" value="BLR4935 PROTEIN"/>
    <property type="match status" value="1"/>
</dbReference>
<name>A0A6P1ZGU8_9BACT</name>
<dbReference type="GO" id="GO:0015562">
    <property type="term" value="F:efflux transmembrane transporter activity"/>
    <property type="evidence" value="ECO:0007669"/>
    <property type="project" value="InterPro"/>
</dbReference>
<evidence type="ECO:0000313" key="2">
    <source>
        <dbReference type="EMBL" id="TVM31892.1"/>
    </source>
</evidence>
<dbReference type="SUPFAM" id="SSF56954">
    <property type="entry name" value="Outer membrane efflux proteins (OEP)"/>
    <property type="match status" value="1"/>
</dbReference>
<proteinExistence type="inferred from homology"/>
<protein>
    <submittedName>
        <fullName evidence="2">TolC family protein</fullName>
    </submittedName>
</protein>
<dbReference type="Pfam" id="PF02321">
    <property type="entry name" value="OEP"/>
    <property type="match status" value="2"/>
</dbReference>
<dbReference type="InterPro" id="IPR010131">
    <property type="entry name" value="MdtP/NodT-like"/>
</dbReference>
<evidence type="ECO:0000256" key="1">
    <source>
        <dbReference type="ARBA" id="ARBA00007613"/>
    </source>
</evidence>
<dbReference type="Proteomes" id="UP000434052">
    <property type="component" value="Unassembled WGS sequence"/>
</dbReference>
<evidence type="ECO:0000313" key="3">
    <source>
        <dbReference type="Proteomes" id="UP000434052"/>
    </source>
</evidence>
<organism evidence="2 3">
    <name type="scientific">Oceanidesulfovibrio marinus</name>
    <dbReference type="NCBI Taxonomy" id="370038"/>
    <lineage>
        <taxon>Bacteria</taxon>
        <taxon>Pseudomonadati</taxon>
        <taxon>Thermodesulfobacteriota</taxon>
        <taxon>Desulfovibrionia</taxon>
        <taxon>Desulfovibrionales</taxon>
        <taxon>Desulfovibrionaceae</taxon>
        <taxon>Oceanidesulfovibrio</taxon>
    </lineage>
</organism>
<reference evidence="2 3" key="1">
    <citation type="submission" date="2018-06" db="EMBL/GenBank/DDBJ databases">
        <title>Complete genome of Desulfovibrio marinus P48SEP.</title>
        <authorList>
            <person name="Crispim J.S."/>
            <person name="Vidigal P.M.P."/>
            <person name="Silva L.C.F."/>
            <person name="Araujo L.C."/>
            <person name="Laguardia C.N."/>
            <person name="Dias R.S."/>
            <person name="Sousa M.P."/>
            <person name="Paula S.O."/>
            <person name="Silva C."/>
        </authorList>
    </citation>
    <scope>NUCLEOTIDE SEQUENCE [LARGE SCALE GENOMIC DNA]</scope>
    <source>
        <strain evidence="2 3">P48SEP</strain>
    </source>
</reference>
<sequence length="617" mass="67630">MRGSTAYTPLSGSRLDTFRVPARAACGGLCIFYIQSEHLACIVFVHSPDKFPYRVGPAPFPSRVFSCRIKAELKHARSKPYWYDMCFEYGKSCGNLAGIVCKGYAMTMKNLSIFTFTIVLCTMLVPNGFAQEKPPAAPVQKAAPTTMAMNATAPERTDAAACIAIRVPEELSRYLHIAAENSPALLTAFENWKAAAEKVNQEGYLPNPTVSLGWYLEPVQTRTGNQRFSIGLAQSFPWFGKLSLQERQAALEADALKALLDDVAFRIFYTVKRVYYEYAYVARAVAINRETLNLITYLEGVVRSRYESGLAGYSDVIRLQVELATLEDRISTLEELQPPLVAALNAAMGQPMEQELPWPKSVPLMISSLKDDEILALLDKGAPRLVASNLRVTKAEAGVDLARKDYFPDFTLSLSTILTDNTALRRSQSVTPDGVNFPATRTTEGAGNDPVIAGLSVKLPIWFGKNAAGVREAKAKKRAAMSAEIDLKKTLEADLRMALSKYRDANRQVSLYTDTLIPKATQALGATVESYQSGLATIGDFLQSETTLLELELAQARALSEQAQRLAEMESILGKEIPCAVHGDLIGGKLTPPLNYTLEAEKPRLTAPVSTTRNATE</sequence>
<dbReference type="AlphaFoldDB" id="A0A6P1ZGU8"/>
<dbReference type="EMBL" id="QMIF01000013">
    <property type="protein sequence ID" value="TVM31892.1"/>
    <property type="molecule type" value="Genomic_DNA"/>
</dbReference>